<evidence type="ECO:0000313" key="13">
    <source>
        <dbReference type="Proteomes" id="UP000516437"/>
    </source>
</evidence>
<comment type="subcellular location">
    <subcellularLocation>
        <location evidence="1">Nucleus</location>
    </subcellularLocation>
</comment>
<keyword evidence="8" id="KW-0010">Activator</keyword>
<accession>A0A6A1V848</accession>
<dbReference type="OrthoDB" id="692274at2759"/>
<dbReference type="AlphaFoldDB" id="A0A6A1V848"/>
<gene>
    <name evidence="12" type="ORF">CJ030_MR7G017463</name>
    <name evidence="11" type="ORF">CJ030_MR7G017467</name>
</gene>
<protein>
    <submittedName>
        <fullName evidence="11">Protein SHORT INTERNODES</fullName>
    </submittedName>
</protein>
<dbReference type="GO" id="GO:0045893">
    <property type="term" value="P:positive regulation of DNA-templated transcription"/>
    <property type="evidence" value="ECO:0007669"/>
    <property type="project" value="TreeGrafter"/>
</dbReference>
<keyword evidence="3" id="KW-0217">Developmental protein</keyword>
<dbReference type="InterPro" id="IPR007818">
    <property type="entry name" value="SHI"/>
</dbReference>
<evidence type="ECO:0000256" key="7">
    <source>
        <dbReference type="ARBA" id="ARBA00023125"/>
    </source>
</evidence>
<sequence>MKSQGGVMGPLRCQDCGNQAKKECVYMRCRTCCRNKGFQCQTHVKSTWIPLYRRRHRQQQLAAVLPHHFQGHNPRRHRQILPSGSEKSNFPVEVHSMAAFCCIRVSSLDDALDEYAYQTSVSIGGHVFRGILYDQGPDSCCNAGESSSLVLQPPKLVNAAALADVTTSTANAEQFPPSCPSPFSALIPGTQFLQRPKS</sequence>
<evidence type="ECO:0000256" key="3">
    <source>
        <dbReference type="ARBA" id="ARBA00022473"/>
    </source>
</evidence>
<keyword evidence="9" id="KW-0539">Nucleus</keyword>
<dbReference type="NCBIfam" id="TIGR01624">
    <property type="entry name" value="LRP1_Cterm"/>
    <property type="match status" value="1"/>
</dbReference>
<dbReference type="InterPro" id="IPR006511">
    <property type="entry name" value="SHI_C"/>
</dbReference>
<dbReference type="GO" id="GO:0046872">
    <property type="term" value="F:metal ion binding"/>
    <property type="evidence" value="ECO:0007669"/>
    <property type="project" value="UniProtKB-KW"/>
</dbReference>
<reference evidence="11" key="3">
    <citation type="submission" date="2019-09" db="EMBL/GenBank/DDBJ databases">
        <authorList>
            <person name="Gao Z."/>
        </authorList>
    </citation>
    <scope>NUCLEOTIDE SEQUENCE</scope>
    <source>
        <tissue evidence="11">Leaves</tissue>
    </source>
</reference>
<dbReference type="EMBL" id="RXIC02000025">
    <property type="protein sequence ID" value="KAB1207354.1"/>
    <property type="molecule type" value="Genomic_DNA"/>
</dbReference>
<keyword evidence="10" id="KW-0927">Auxin signaling pathway</keyword>
<evidence type="ECO:0000256" key="6">
    <source>
        <dbReference type="ARBA" id="ARBA00023070"/>
    </source>
</evidence>
<reference evidence="11 13" key="2">
    <citation type="journal article" date="2019" name="Plant Biotechnol. J.">
        <title>The red bayberry genome and genetic basis of sex determination.</title>
        <authorList>
            <person name="Jia H.M."/>
            <person name="Jia H.J."/>
            <person name="Cai Q.L."/>
            <person name="Wang Y."/>
            <person name="Zhao H.B."/>
            <person name="Yang W.F."/>
            <person name="Wang G.Y."/>
            <person name="Li Y.H."/>
            <person name="Zhan D.L."/>
            <person name="Shen Y.T."/>
            <person name="Niu Q.F."/>
            <person name="Chang L."/>
            <person name="Qiu J."/>
            <person name="Zhao L."/>
            <person name="Xie H.B."/>
            <person name="Fu W.Y."/>
            <person name="Jin J."/>
            <person name="Li X.W."/>
            <person name="Jiao Y."/>
            <person name="Zhou C.C."/>
            <person name="Tu T."/>
            <person name="Chai C.Y."/>
            <person name="Gao J.L."/>
            <person name="Fan L.J."/>
            <person name="van de Weg E."/>
            <person name="Wang J.Y."/>
            <person name="Gao Z.S."/>
        </authorList>
    </citation>
    <scope>NUCLEOTIDE SEQUENCE [LARGE SCALE GENOMIC DNA]</scope>
    <source>
        <tissue evidence="11">Leaves</tissue>
    </source>
</reference>
<keyword evidence="13" id="KW-1185">Reference proteome</keyword>
<evidence type="ECO:0000256" key="9">
    <source>
        <dbReference type="ARBA" id="ARBA00023242"/>
    </source>
</evidence>
<dbReference type="NCBIfam" id="TIGR01623">
    <property type="entry name" value="put_zinc_LRP1"/>
    <property type="match status" value="1"/>
</dbReference>
<dbReference type="Pfam" id="PF05142">
    <property type="entry name" value="DUF702"/>
    <property type="match status" value="1"/>
</dbReference>
<name>A0A6A1V848_9ROSI</name>
<evidence type="ECO:0000313" key="11">
    <source>
        <dbReference type="EMBL" id="KAB1207350.1"/>
    </source>
</evidence>
<evidence type="ECO:0000256" key="5">
    <source>
        <dbReference type="ARBA" id="ARBA00022833"/>
    </source>
</evidence>
<dbReference type="GO" id="GO:0009851">
    <property type="term" value="P:auxin biosynthetic process"/>
    <property type="evidence" value="ECO:0007669"/>
    <property type="project" value="UniProtKB-KW"/>
</dbReference>
<evidence type="ECO:0000256" key="2">
    <source>
        <dbReference type="ARBA" id="ARBA00006911"/>
    </source>
</evidence>
<dbReference type="EMBL" id="RXIC02000025">
    <property type="protein sequence ID" value="KAB1207350.1"/>
    <property type="molecule type" value="Genomic_DNA"/>
</dbReference>
<dbReference type="GO" id="GO:0009734">
    <property type="term" value="P:auxin-activated signaling pathway"/>
    <property type="evidence" value="ECO:0007669"/>
    <property type="project" value="UniProtKB-KW"/>
</dbReference>
<dbReference type="PANTHER" id="PTHR31604">
    <property type="entry name" value="PROTEIN LATERAL ROOT PRIMORDIUM 1"/>
    <property type="match status" value="1"/>
</dbReference>
<proteinExistence type="inferred from homology"/>
<reference evidence="11" key="1">
    <citation type="submission" date="2018-07" db="EMBL/GenBank/DDBJ databases">
        <authorList>
            <person name="Gao Z.-S."/>
            <person name="Jia H.-M."/>
            <person name="Jia H.-J."/>
            <person name="Cai Q.-L."/>
            <person name="Wang Y."/>
            <person name="Zhao H.-B."/>
        </authorList>
    </citation>
    <scope>NUCLEOTIDE SEQUENCE</scope>
    <source>
        <tissue evidence="11">Leaves</tissue>
    </source>
</reference>
<keyword evidence="7" id="KW-0238">DNA-binding</keyword>
<dbReference type="GO" id="GO:0003700">
    <property type="term" value="F:DNA-binding transcription factor activity"/>
    <property type="evidence" value="ECO:0007669"/>
    <property type="project" value="InterPro"/>
</dbReference>
<keyword evidence="6" id="KW-0073">Auxin biosynthesis</keyword>
<evidence type="ECO:0000256" key="1">
    <source>
        <dbReference type="ARBA" id="ARBA00004123"/>
    </source>
</evidence>
<organism evidence="11 13">
    <name type="scientific">Morella rubra</name>
    <name type="common">Chinese bayberry</name>
    <dbReference type="NCBI Taxonomy" id="262757"/>
    <lineage>
        <taxon>Eukaryota</taxon>
        <taxon>Viridiplantae</taxon>
        <taxon>Streptophyta</taxon>
        <taxon>Embryophyta</taxon>
        <taxon>Tracheophyta</taxon>
        <taxon>Spermatophyta</taxon>
        <taxon>Magnoliopsida</taxon>
        <taxon>eudicotyledons</taxon>
        <taxon>Gunneridae</taxon>
        <taxon>Pentapetalae</taxon>
        <taxon>rosids</taxon>
        <taxon>fabids</taxon>
        <taxon>Fagales</taxon>
        <taxon>Myricaceae</taxon>
        <taxon>Morella</taxon>
    </lineage>
</organism>
<dbReference type="InterPro" id="IPR006510">
    <property type="entry name" value="Znf_LRP1"/>
</dbReference>
<keyword evidence="5" id="KW-0862">Zinc</keyword>
<evidence type="ECO:0000256" key="8">
    <source>
        <dbReference type="ARBA" id="ARBA00023159"/>
    </source>
</evidence>
<comment type="similarity">
    <text evidence="2">Belongs to the SHI protein family.</text>
</comment>
<evidence type="ECO:0000256" key="10">
    <source>
        <dbReference type="ARBA" id="ARBA00023294"/>
    </source>
</evidence>
<dbReference type="PANTHER" id="PTHR31604:SF16">
    <property type="entry name" value="PROTEIN SHI RELATED SEQUENCE 3"/>
    <property type="match status" value="1"/>
</dbReference>
<dbReference type="GO" id="GO:0003677">
    <property type="term" value="F:DNA binding"/>
    <property type="evidence" value="ECO:0007669"/>
    <property type="project" value="UniProtKB-KW"/>
</dbReference>
<evidence type="ECO:0000256" key="4">
    <source>
        <dbReference type="ARBA" id="ARBA00022723"/>
    </source>
</evidence>
<dbReference type="Proteomes" id="UP000516437">
    <property type="component" value="Chromosome 7"/>
</dbReference>
<keyword evidence="4" id="KW-0479">Metal-binding</keyword>
<dbReference type="GO" id="GO:0005634">
    <property type="term" value="C:nucleus"/>
    <property type="evidence" value="ECO:0007669"/>
    <property type="project" value="UniProtKB-SubCell"/>
</dbReference>
<comment type="caution">
    <text evidence="11">The sequence shown here is derived from an EMBL/GenBank/DDBJ whole genome shotgun (WGS) entry which is preliminary data.</text>
</comment>
<evidence type="ECO:0000313" key="12">
    <source>
        <dbReference type="EMBL" id="KAB1207354.1"/>
    </source>
</evidence>